<dbReference type="Gene3D" id="3.20.20.150">
    <property type="entry name" value="Divalent-metal-dependent TIM barrel enzymes"/>
    <property type="match status" value="1"/>
</dbReference>
<dbReference type="RefSeq" id="WP_253053122.1">
    <property type="nucleotide sequence ID" value="NZ_JAMXWN010000003.1"/>
</dbReference>
<dbReference type="EMBL" id="JBHSTQ010000004">
    <property type="protein sequence ID" value="MFC6386037.1"/>
    <property type="molecule type" value="Genomic_DNA"/>
</dbReference>
<gene>
    <name evidence="1" type="ORF">ACFP7A_05440</name>
</gene>
<name>A0ABW1WEL7_9BACL</name>
<comment type="caution">
    <text evidence="1">The sequence shown here is derived from an EMBL/GenBank/DDBJ whole genome shotgun (WGS) entry which is preliminary data.</text>
</comment>
<dbReference type="Proteomes" id="UP001596267">
    <property type="component" value="Unassembled WGS sequence"/>
</dbReference>
<keyword evidence="1" id="KW-0413">Isomerase</keyword>
<dbReference type="GO" id="GO:0016853">
    <property type="term" value="F:isomerase activity"/>
    <property type="evidence" value="ECO:0007669"/>
    <property type="project" value="UniProtKB-KW"/>
</dbReference>
<organism evidence="1 2">
    <name type="scientific">Sporolactobacillus kofuensis</name>
    <dbReference type="NCBI Taxonomy" id="269672"/>
    <lineage>
        <taxon>Bacteria</taxon>
        <taxon>Bacillati</taxon>
        <taxon>Bacillota</taxon>
        <taxon>Bacilli</taxon>
        <taxon>Bacillales</taxon>
        <taxon>Sporolactobacillaceae</taxon>
        <taxon>Sporolactobacillus</taxon>
    </lineage>
</organism>
<accession>A0ABW1WEL7</accession>
<reference evidence="2" key="1">
    <citation type="journal article" date="2019" name="Int. J. Syst. Evol. Microbiol.">
        <title>The Global Catalogue of Microorganisms (GCM) 10K type strain sequencing project: providing services to taxonomists for standard genome sequencing and annotation.</title>
        <authorList>
            <consortium name="The Broad Institute Genomics Platform"/>
            <consortium name="The Broad Institute Genome Sequencing Center for Infectious Disease"/>
            <person name="Wu L."/>
            <person name="Ma J."/>
        </authorList>
    </citation>
    <scope>NUCLEOTIDE SEQUENCE [LARGE SCALE GENOMIC DNA]</scope>
    <source>
        <strain evidence="2">CCUG 42001</strain>
    </source>
</reference>
<protein>
    <submittedName>
        <fullName evidence="1">Sugar phosphate isomerase/epimerase</fullName>
    </submittedName>
</protein>
<dbReference type="InterPro" id="IPR036237">
    <property type="entry name" value="Xyl_isomerase-like_sf"/>
</dbReference>
<evidence type="ECO:0000313" key="2">
    <source>
        <dbReference type="Proteomes" id="UP001596267"/>
    </source>
</evidence>
<sequence>MQFVRLKCSVDPNQVNDRIKYHPEILELQINENDFVNPENLHLTIAKLKQLGIKIYLHHPCTYKNKKLDILSSDREMTSYYQWSCACLSDLCKQENVYCVLHAHYSKSESSFLKGRSATLKMRARIEKTIQTYGDCFLWENTTSGLFSFANPYLFSEIIQPLHLPMCFDVSHAFISLGGSNKQLHHLVNLVDTYVHYVHVVDSAGTHHDALPLGKGKIDWRSLKPFLIKKDFIFEIGLKDWLDCKPMIESVNYFLSIS</sequence>
<keyword evidence="2" id="KW-1185">Reference proteome</keyword>
<dbReference type="SUPFAM" id="SSF51658">
    <property type="entry name" value="Xylose isomerase-like"/>
    <property type="match status" value="1"/>
</dbReference>
<proteinExistence type="predicted"/>
<evidence type="ECO:0000313" key="1">
    <source>
        <dbReference type="EMBL" id="MFC6386037.1"/>
    </source>
</evidence>